<dbReference type="KEGG" id="pgri:PgNI_01858"/>
<evidence type="ECO:0000256" key="8">
    <source>
        <dbReference type="SAM" id="Coils"/>
    </source>
</evidence>
<feature type="transmembrane region" description="Helical" evidence="10">
    <location>
        <begin position="765"/>
        <end position="788"/>
    </location>
</feature>
<keyword evidence="3 10" id="KW-0812">Transmembrane</keyword>
<gene>
    <name evidence="14" type="ORF">PgNI_01858</name>
</gene>
<dbReference type="PANTHER" id="PTHR24223">
    <property type="entry name" value="ATP-BINDING CASSETTE SUB-FAMILY C"/>
    <property type="match status" value="1"/>
</dbReference>
<evidence type="ECO:0000256" key="7">
    <source>
        <dbReference type="ARBA" id="ARBA00023136"/>
    </source>
</evidence>
<accession>A0A6P8BIA8</accession>
<dbReference type="PROSITE" id="PS00211">
    <property type="entry name" value="ABC_TRANSPORTER_1"/>
    <property type="match status" value="2"/>
</dbReference>
<feature type="transmembrane region" description="Helical" evidence="10">
    <location>
        <begin position="164"/>
        <end position="182"/>
    </location>
</feature>
<dbReference type="GeneID" id="41956842"/>
<protein>
    <recommendedName>
        <fullName evidence="15">ABC transporter</fullName>
    </recommendedName>
</protein>
<dbReference type="SMART" id="SM00382">
    <property type="entry name" value="AAA"/>
    <property type="match status" value="2"/>
</dbReference>
<evidence type="ECO:0008006" key="15">
    <source>
        <dbReference type="Google" id="ProtNLM"/>
    </source>
</evidence>
<evidence type="ECO:0000313" key="13">
    <source>
        <dbReference type="Proteomes" id="UP000515153"/>
    </source>
</evidence>
<dbReference type="GO" id="GO:0140359">
    <property type="term" value="F:ABC-type transporter activity"/>
    <property type="evidence" value="ECO:0007669"/>
    <property type="project" value="InterPro"/>
</dbReference>
<feature type="compositionally biased region" description="Low complexity" evidence="9">
    <location>
        <begin position="1227"/>
        <end position="1240"/>
    </location>
</feature>
<dbReference type="Pfam" id="PF00005">
    <property type="entry name" value="ABC_tran"/>
    <property type="match status" value="2"/>
</dbReference>
<reference evidence="14" key="2">
    <citation type="submission" date="2019-10" db="EMBL/GenBank/DDBJ databases">
        <authorList>
            <consortium name="NCBI Genome Project"/>
        </authorList>
    </citation>
    <scope>NUCLEOTIDE SEQUENCE</scope>
    <source>
        <strain evidence="14">NI907</strain>
    </source>
</reference>
<reference evidence="14" key="3">
    <citation type="submission" date="2025-08" db="UniProtKB">
        <authorList>
            <consortium name="RefSeq"/>
        </authorList>
    </citation>
    <scope>IDENTIFICATION</scope>
    <source>
        <strain evidence="14">NI907</strain>
    </source>
</reference>
<evidence type="ECO:0000256" key="3">
    <source>
        <dbReference type="ARBA" id="ARBA00022692"/>
    </source>
</evidence>
<feature type="transmembrane region" description="Helical" evidence="10">
    <location>
        <begin position="300"/>
        <end position="319"/>
    </location>
</feature>
<dbReference type="GO" id="GO:0016020">
    <property type="term" value="C:membrane"/>
    <property type="evidence" value="ECO:0007669"/>
    <property type="project" value="UniProtKB-SubCell"/>
</dbReference>
<comment type="subcellular location">
    <subcellularLocation>
        <location evidence="1">Membrane</location>
    </subcellularLocation>
</comment>
<keyword evidence="13" id="KW-1185">Reference proteome</keyword>
<keyword evidence="5" id="KW-0067">ATP-binding</keyword>
<dbReference type="SUPFAM" id="SSF52540">
    <property type="entry name" value="P-loop containing nucleoside triphosphate hydrolases"/>
    <property type="match status" value="3"/>
</dbReference>
<dbReference type="Gene3D" id="3.40.50.300">
    <property type="entry name" value="P-loop containing nucleotide triphosphate hydrolases"/>
    <property type="match status" value="3"/>
</dbReference>
<feature type="region of interest" description="Disordered" evidence="9">
    <location>
        <begin position="1527"/>
        <end position="1546"/>
    </location>
</feature>
<feature type="compositionally biased region" description="Gly residues" evidence="9">
    <location>
        <begin position="1421"/>
        <end position="1430"/>
    </location>
</feature>
<feature type="domain" description="ABC transporter" evidence="11">
    <location>
        <begin position="469"/>
        <end position="700"/>
    </location>
</feature>
<feature type="transmembrane region" description="Helical" evidence="10">
    <location>
        <begin position="808"/>
        <end position="831"/>
    </location>
</feature>
<keyword evidence="4" id="KW-0547">Nucleotide-binding</keyword>
<name>A0A6P8BIA8_PYRGI</name>
<dbReference type="Gene3D" id="1.20.1560.10">
    <property type="entry name" value="ABC transporter type 1, transmembrane domain"/>
    <property type="match status" value="2"/>
</dbReference>
<feature type="transmembrane region" description="Helical" evidence="10">
    <location>
        <begin position="999"/>
        <end position="1020"/>
    </location>
</feature>
<dbReference type="InterPro" id="IPR027417">
    <property type="entry name" value="P-loop_NTPase"/>
</dbReference>
<dbReference type="InterPro" id="IPR003593">
    <property type="entry name" value="AAA+_ATPase"/>
</dbReference>
<dbReference type="RefSeq" id="XP_030986940.1">
    <property type="nucleotide sequence ID" value="XM_031121930.1"/>
</dbReference>
<dbReference type="PANTHER" id="PTHR24223:SF356">
    <property type="entry name" value="ATP-BINDING CASSETTE TRANSPORTER ABC4"/>
    <property type="match status" value="1"/>
</dbReference>
<dbReference type="InterPro" id="IPR011527">
    <property type="entry name" value="ABC1_TM_dom"/>
</dbReference>
<organism evidence="13 14">
    <name type="scientific">Pyricularia grisea</name>
    <name type="common">Crabgrass-specific blast fungus</name>
    <name type="synonym">Magnaporthe grisea</name>
    <dbReference type="NCBI Taxonomy" id="148305"/>
    <lineage>
        <taxon>Eukaryota</taxon>
        <taxon>Fungi</taxon>
        <taxon>Dikarya</taxon>
        <taxon>Ascomycota</taxon>
        <taxon>Pezizomycotina</taxon>
        <taxon>Sordariomycetes</taxon>
        <taxon>Sordariomycetidae</taxon>
        <taxon>Magnaporthales</taxon>
        <taxon>Pyriculariaceae</taxon>
        <taxon>Pyricularia</taxon>
    </lineage>
</organism>
<dbReference type="SUPFAM" id="SSF90123">
    <property type="entry name" value="ABC transporter transmembrane region"/>
    <property type="match status" value="2"/>
</dbReference>
<evidence type="ECO:0000259" key="12">
    <source>
        <dbReference type="PROSITE" id="PS50929"/>
    </source>
</evidence>
<feature type="region of interest" description="Disordered" evidence="9">
    <location>
        <begin position="1225"/>
        <end position="1269"/>
    </location>
</feature>
<sequence>MASLTISLLATALTPLEQPLPVALLRLSEVGMEEEDSTLPSIQESASWLNGFFWYGWLYGMIHKAWHKDGCIELEDLPILSRSDRPVLLLEEIRHARFSSPLPWYLRPSWFSNGFGFLPFLSHRYWPSLFWFPSPGPELLQAIVPMRATAWTTVVFLLPQLTRMILWTSLAAVFALLSPFAMKHLLSSLEIFVQQYYANSTQLCVRLKSSMTQELYHTAMEGLEIDDCVVTALLESAGSKSKAKKKSKGAKATAAGKLVNLMSSDIDEVYKARDFIITAFNFPLGLMLATWMLWDLLGWRAIPGLIVVIAGLRLAKLAATRIAKAKKAVKKAQDRRVSLLHEYTTSIQYLKQLAWEDLAAASIGKVRAEELTHLWTYNLWYAISSQIIEAIPVSMVLAMLVPFAWANHPLSASLAFTTASLCGSLRAGLTTVNATVRKYESALISLNRLDKYFKSVRPLANYPTGSLSIRNASFYRRRSDTRVALKNINLDVHDLIEGQLNVLTGKSGSGKTMLLRSILGETLMDGRDASMTRPRNIVYASQTPWLINQSIKLNIILGKEFNEQRYNRVIRACSLACDLGLLPHGDESAVGPNGSSLSGGQRSRIALARTLYAADTASLVLLDDVFAALDTRTTAKVWQECFCGEGSLLHNKTVLLVTQLASIKGQAAAVIKMRNGEVVRTYHPAQIPPRHDLGAVATPNDSISITVETQKPPGVSKQNARPTGLLALSKYQTSEDVNKGAAKGQRDQALVIAIWHYLQKFGGSWYWVVCGLVTTGASLAPLLPPWALSKWAQSSDRDHGEYFSGPKGLLIMFFGLSLIEAALTMGMHILFARGAWQAANRLNNEAVLAIMDASPKWYSQEIPGSIVTCLTKDLDSLDTDLGRSLLNVIRLVLQTISRIVVTASIITDFIWPALICCVLATVAGRAYSKTTKPVKNLVQAARSPVFTLYSETLGGLAILRAARDPGPTSMRVVFGKMLAHKLLVYSRAMATQLNLGRWLAIHVEALAMLLSVTAGAIALLRKDSLLSNGTPAASLALSIHHAVALGDVSLKLIKAWSDLDMEINALTRILHLAEAEPEDINDSEHIRYNMEDEVWPQSGSIRFTNVTAKYDQSDKIVLKDVTLDIKPGERVAIVGRTGAGKSSIIQTLLRRTQIVSGSVEIDGVDIRAVSRKRLRRSVAYIPQDAVLYNGSIRDNLTLGESIEDKLLYKTLKDCAKAAGWNVEALSDTDTPSQDDTTATTVHRASAEETSEHSPLLPRHHAVPSPSPVTGRSWRAYSKAANAVARLYNWTCNLRTERPPRDINFAGLQIPRLGSEIDTQNESHDAIRAEETGSSSAYLNDMMLINQRGTAVRLSTQVGAGGQNFSHGERQVVSLARALVRGRANNGRAGKVFLMDEATSSMDPKMDKAIQEVIRREVGLPSGDGCGGGGDSSSNSDMDDAGSLSTQHGPAHPRPSRQTTYEQDAAPKGRTLITIAHRLQTIRDYDKIVVMDNRRIVQVGCWDTLVRDSDSLFAKMVEATGEDILLATETDGQPGPSVAKRSNSGGL</sequence>
<proteinExistence type="predicted"/>
<dbReference type="GO" id="GO:0005524">
    <property type="term" value="F:ATP binding"/>
    <property type="evidence" value="ECO:0007669"/>
    <property type="project" value="UniProtKB-KW"/>
</dbReference>
<keyword evidence="6 10" id="KW-1133">Transmembrane helix</keyword>
<feature type="transmembrane region" description="Helical" evidence="10">
    <location>
        <begin position="275"/>
        <end position="294"/>
    </location>
</feature>
<feature type="coiled-coil region" evidence="8">
    <location>
        <begin position="315"/>
        <end position="342"/>
    </location>
</feature>
<evidence type="ECO:0000259" key="11">
    <source>
        <dbReference type="PROSITE" id="PS50893"/>
    </source>
</evidence>
<evidence type="ECO:0000256" key="6">
    <source>
        <dbReference type="ARBA" id="ARBA00022989"/>
    </source>
</evidence>
<reference evidence="14" key="1">
    <citation type="journal article" date="2019" name="Mol. Biol. Evol.">
        <title>Blast fungal genomes show frequent chromosomal changes, gene gains and losses, and effector gene turnover.</title>
        <authorList>
            <person name="Gomez Luciano L.B."/>
            <person name="Jason Tsai I."/>
            <person name="Chuma I."/>
            <person name="Tosa Y."/>
            <person name="Chen Y.H."/>
            <person name="Li J.Y."/>
            <person name="Li M.Y."/>
            <person name="Jade Lu M.Y."/>
            <person name="Nakayashiki H."/>
            <person name="Li W.H."/>
        </authorList>
    </citation>
    <scope>NUCLEOTIDE SEQUENCE</scope>
    <source>
        <strain evidence="14">NI907</strain>
    </source>
</reference>
<dbReference type="Proteomes" id="UP000515153">
    <property type="component" value="Unplaced"/>
</dbReference>
<keyword evidence="8" id="KW-0175">Coiled coil</keyword>
<evidence type="ECO:0000256" key="4">
    <source>
        <dbReference type="ARBA" id="ARBA00022741"/>
    </source>
</evidence>
<feature type="domain" description="ABC transmembrane type-1" evidence="12">
    <location>
        <begin position="255"/>
        <end position="441"/>
    </location>
</feature>
<evidence type="ECO:0000256" key="10">
    <source>
        <dbReference type="SAM" id="Phobius"/>
    </source>
</evidence>
<dbReference type="PROSITE" id="PS50893">
    <property type="entry name" value="ABC_TRANSPORTER_2"/>
    <property type="match status" value="2"/>
</dbReference>
<evidence type="ECO:0000256" key="9">
    <source>
        <dbReference type="SAM" id="MobiDB-lite"/>
    </source>
</evidence>
<keyword evidence="7 10" id="KW-0472">Membrane</keyword>
<feature type="domain" description="ABC transmembrane type-1" evidence="12">
    <location>
        <begin position="768"/>
        <end position="961"/>
    </location>
</feature>
<dbReference type="InterPro" id="IPR036640">
    <property type="entry name" value="ABC1_TM_sf"/>
</dbReference>
<evidence type="ECO:0000256" key="5">
    <source>
        <dbReference type="ARBA" id="ARBA00022840"/>
    </source>
</evidence>
<feature type="region of interest" description="Disordered" evidence="9">
    <location>
        <begin position="1417"/>
        <end position="1466"/>
    </location>
</feature>
<dbReference type="GO" id="GO:0016887">
    <property type="term" value="F:ATP hydrolysis activity"/>
    <property type="evidence" value="ECO:0007669"/>
    <property type="project" value="InterPro"/>
</dbReference>
<dbReference type="InterPro" id="IPR003439">
    <property type="entry name" value="ABC_transporter-like_ATP-bd"/>
</dbReference>
<feature type="domain" description="ABC transporter" evidence="11">
    <location>
        <begin position="1101"/>
        <end position="1517"/>
    </location>
</feature>
<dbReference type="Pfam" id="PF00664">
    <property type="entry name" value="ABC_membrane"/>
    <property type="match status" value="2"/>
</dbReference>
<evidence type="ECO:0000256" key="2">
    <source>
        <dbReference type="ARBA" id="ARBA00022448"/>
    </source>
</evidence>
<dbReference type="InterPro" id="IPR017871">
    <property type="entry name" value="ABC_transporter-like_CS"/>
</dbReference>
<evidence type="ECO:0000256" key="1">
    <source>
        <dbReference type="ARBA" id="ARBA00004370"/>
    </source>
</evidence>
<keyword evidence="2" id="KW-0813">Transport</keyword>
<dbReference type="InterPro" id="IPR050173">
    <property type="entry name" value="ABC_transporter_C-like"/>
</dbReference>
<evidence type="ECO:0000313" key="14">
    <source>
        <dbReference type="RefSeq" id="XP_030986940.1"/>
    </source>
</evidence>
<dbReference type="PROSITE" id="PS50929">
    <property type="entry name" value="ABC_TM1F"/>
    <property type="match status" value="2"/>
</dbReference>